<evidence type="ECO:0000256" key="9">
    <source>
        <dbReference type="ARBA" id="ARBA00023136"/>
    </source>
</evidence>
<dbReference type="InterPro" id="IPR036942">
    <property type="entry name" value="Beta-barrel_TonB_sf"/>
</dbReference>
<gene>
    <name evidence="18" type="ORF">C7389_11486</name>
</gene>
<proteinExistence type="inferred from homology"/>
<feature type="compositionally biased region" description="Basic residues" evidence="14">
    <location>
        <begin position="484"/>
        <end position="493"/>
    </location>
</feature>
<comment type="subcellular location">
    <subcellularLocation>
        <location evidence="1 12">Cell outer membrane</location>
        <topology evidence="1 12">Multi-pass membrane protein</topology>
    </subcellularLocation>
</comment>
<dbReference type="GO" id="GO:0015344">
    <property type="term" value="F:siderophore uptake transmembrane transporter activity"/>
    <property type="evidence" value="ECO:0007669"/>
    <property type="project" value="TreeGrafter"/>
</dbReference>
<dbReference type="Pfam" id="PF07715">
    <property type="entry name" value="Plug"/>
    <property type="match status" value="1"/>
</dbReference>
<evidence type="ECO:0000256" key="8">
    <source>
        <dbReference type="ARBA" id="ARBA00023077"/>
    </source>
</evidence>
<evidence type="ECO:0000313" key="18">
    <source>
        <dbReference type="EMBL" id="TDN48699.1"/>
    </source>
</evidence>
<comment type="similarity">
    <text evidence="2 12 13">Belongs to the TonB-dependent receptor family.</text>
</comment>
<evidence type="ECO:0000256" key="2">
    <source>
        <dbReference type="ARBA" id="ARBA00009810"/>
    </source>
</evidence>
<keyword evidence="5 12" id="KW-0812">Transmembrane</keyword>
<evidence type="ECO:0000313" key="19">
    <source>
        <dbReference type="Proteomes" id="UP000295129"/>
    </source>
</evidence>
<evidence type="ECO:0000256" key="10">
    <source>
        <dbReference type="ARBA" id="ARBA00023170"/>
    </source>
</evidence>
<evidence type="ECO:0000256" key="13">
    <source>
        <dbReference type="RuleBase" id="RU003357"/>
    </source>
</evidence>
<keyword evidence="11 12" id="KW-0998">Cell outer membrane</keyword>
<dbReference type="PROSITE" id="PS52016">
    <property type="entry name" value="TONB_DEPENDENT_REC_3"/>
    <property type="match status" value="1"/>
</dbReference>
<keyword evidence="4 12" id="KW-1134">Transmembrane beta strand</keyword>
<accession>A0A4R6DVM4</accession>
<evidence type="ECO:0000256" key="14">
    <source>
        <dbReference type="SAM" id="MobiDB-lite"/>
    </source>
</evidence>
<protein>
    <submittedName>
        <fullName evidence="18">TonB-dependent receptor-like protein</fullName>
    </submittedName>
</protein>
<keyword evidence="10 18" id="KW-0675">Receptor</keyword>
<keyword evidence="19" id="KW-1185">Reference proteome</keyword>
<keyword evidence="3 12" id="KW-0813">Transport</keyword>
<dbReference type="GO" id="GO:0009279">
    <property type="term" value="C:cell outer membrane"/>
    <property type="evidence" value="ECO:0007669"/>
    <property type="project" value="UniProtKB-SubCell"/>
</dbReference>
<dbReference type="PANTHER" id="PTHR30069:SF53">
    <property type="entry name" value="COLICIN I RECEPTOR-RELATED"/>
    <property type="match status" value="1"/>
</dbReference>
<evidence type="ECO:0000259" key="17">
    <source>
        <dbReference type="Pfam" id="PF07715"/>
    </source>
</evidence>
<keyword evidence="9 12" id="KW-0472">Membrane</keyword>
<keyword evidence="8 13" id="KW-0798">TonB box</keyword>
<evidence type="ECO:0000256" key="5">
    <source>
        <dbReference type="ARBA" id="ARBA00022692"/>
    </source>
</evidence>
<keyword evidence="6 15" id="KW-0732">Signal</keyword>
<evidence type="ECO:0000256" key="12">
    <source>
        <dbReference type="PROSITE-ProRule" id="PRU01360"/>
    </source>
</evidence>
<evidence type="ECO:0000259" key="16">
    <source>
        <dbReference type="Pfam" id="PF00593"/>
    </source>
</evidence>
<feature type="region of interest" description="Disordered" evidence="14">
    <location>
        <begin position="470"/>
        <end position="617"/>
    </location>
</feature>
<dbReference type="EMBL" id="SNVV01000014">
    <property type="protein sequence ID" value="TDN48699.1"/>
    <property type="molecule type" value="Genomic_DNA"/>
</dbReference>
<dbReference type="InterPro" id="IPR037066">
    <property type="entry name" value="Plug_dom_sf"/>
</dbReference>
<evidence type="ECO:0000256" key="6">
    <source>
        <dbReference type="ARBA" id="ARBA00022729"/>
    </source>
</evidence>
<organism evidence="18 19">
    <name type="scientific">Azoarcus indigens</name>
    <dbReference type="NCBI Taxonomy" id="29545"/>
    <lineage>
        <taxon>Bacteria</taxon>
        <taxon>Pseudomonadati</taxon>
        <taxon>Pseudomonadota</taxon>
        <taxon>Betaproteobacteria</taxon>
        <taxon>Rhodocyclales</taxon>
        <taxon>Zoogloeaceae</taxon>
        <taxon>Azoarcus</taxon>
    </lineage>
</organism>
<dbReference type="PANTHER" id="PTHR30069">
    <property type="entry name" value="TONB-DEPENDENT OUTER MEMBRANE RECEPTOR"/>
    <property type="match status" value="1"/>
</dbReference>
<dbReference type="Pfam" id="PF00593">
    <property type="entry name" value="TonB_dep_Rec_b-barrel"/>
    <property type="match status" value="1"/>
</dbReference>
<dbReference type="Gene3D" id="2.170.130.10">
    <property type="entry name" value="TonB-dependent receptor, plug domain"/>
    <property type="match status" value="1"/>
</dbReference>
<reference evidence="18 19" key="1">
    <citation type="submission" date="2019-03" db="EMBL/GenBank/DDBJ databases">
        <title>Genomic Encyclopedia of Type Strains, Phase IV (KMG-IV): sequencing the most valuable type-strain genomes for metagenomic binning, comparative biology and taxonomic classification.</title>
        <authorList>
            <person name="Goeker M."/>
        </authorList>
    </citation>
    <scope>NUCLEOTIDE SEQUENCE [LARGE SCALE GENOMIC DNA]</scope>
    <source>
        <strain evidence="18 19">DSM 12121</strain>
    </source>
</reference>
<dbReference type="InterPro" id="IPR012910">
    <property type="entry name" value="Plug_dom"/>
</dbReference>
<evidence type="ECO:0000256" key="3">
    <source>
        <dbReference type="ARBA" id="ARBA00022448"/>
    </source>
</evidence>
<keyword evidence="7" id="KW-0406">Ion transport</keyword>
<dbReference type="AlphaFoldDB" id="A0A4R6DVM4"/>
<dbReference type="GO" id="GO:0044718">
    <property type="term" value="P:siderophore transmembrane transport"/>
    <property type="evidence" value="ECO:0007669"/>
    <property type="project" value="TreeGrafter"/>
</dbReference>
<evidence type="ECO:0000256" key="15">
    <source>
        <dbReference type="SAM" id="SignalP"/>
    </source>
</evidence>
<feature type="domain" description="TonB-dependent receptor-like beta-barrel" evidence="16">
    <location>
        <begin position="236"/>
        <end position="473"/>
    </location>
</feature>
<evidence type="ECO:0000256" key="1">
    <source>
        <dbReference type="ARBA" id="ARBA00004571"/>
    </source>
</evidence>
<feature type="domain" description="TonB-dependent receptor plug" evidence="17">
    <location>
        <begin position="57"/>
        <end position="170"/>
    </location>
</feature>
<evidence type="ECO:0000256" key="11">
    <source>
        <dbReference type="ARBA" id="ARBA00023237"/>
    </source>
</evidence>
<evidence type="ECO:0000256" key="4">
    <source>
        <dbReference type="ARBA" id="ARBA00022452"/>
    </source>
</evidence>
<sequence length="617" mass="68427">MPRGTALPARPAFSQRPRRNALTLALAFGFSAGAFAQSNERQLGETVVSASGFEQQIKEAPASISVITREDLETKRITNIADALADVEGIDTGGSAGKTGGLNIRIRGLGDEYTLVLIDGRRQNSTGNIYPNGFGEARNSFLPPVSAIERIEVIRGPMSTLYGSDAMGGVVNIITRKVGKEWTGSLTVEGTQVEDSDFGGSYSAEVFASGPIKQDLLGLQVRARNWHREQSSIAYDLDDGTSGDELTQGRNPTKGRIENYGARLTLTPNKDHDLWLDIDTTKQSYDNSKQQLGTLGAAGGYGPTQQYNRDKFLLAHNWRTGSGLLESSLSYNETETVGRLIPARLLGRSGDRGLTTKDFIFDTKYVTGIGNHILSIGAQYWNAEMEDGILPKATEFTQVGIFAEDEWRLAESLALTLGVRHDHHDEFGGYTTPRAYMVWNTTENWTVKGGISRGYKAPRLEYLTNGIYTVSGHRQPGSRTGNQHQHRDRRHLRQPAGLHRQRHDLPQQVQGLHQHQRRPGTDDLQRQNQRRRQRSLGRGLRGLPCRRRQPVGCVGGRQQRHWRQLHPAPAGERGQGHHPGRRAVLPLADQPGLEPVGQLHLHRQRTDQRRQQGRPGE</sequence>
<name>A0A4R6DVM4_9RHOO</name>
<dbReference type="Gene3D" id="2.40.170.20">
    <property type="entry name" value="TonB-dependent receptor, beta-barrel domain"/>
    <property type="match status" value="1"/>
</dbReference>
<comment type="caution">
    <text evidence="18">The sequence shown here is derived from an EMBL/GenBank/DDBJ whole genome shotgun (WGS) entry which is preliminary data.</text>
</comment>
<feature type="compositionally biased region" description="Basic and acidic residues" evidence="14">
    <location>
        <begin position="604"/>
        <end position="617"/>
    </location>
</feature>
<dbReference type="InterPro" id="IPR000531">
    <property type="entry name" value="Beta-barrel_TonB"/>
</dbReference>
<dbReference type="Proteomes" id="UP000295129">
    <property type="component" value="Unassembled WGS sequence"/>
</dbReference>
<feature type="chain" id="PRO_5020199372" evidence="15">
    <location>
        <begin position="37"/>
        <end position="617"/>
    </location>
</feature>
<dbReference type="SUPFAM" id="SSF56935">
    <property type="entry name" value="Porins"/>
    <property type="match status" value="1"/>
</dbReference>
<dbReference type="CDD" id="cd01347">
    <property type="entry name" value="ligand_gated_channel"/>
    <property type="match status" value="1"/>
</dbReference>
<feature type="signal peptide" evidence="15">
    <location>
        <begin position="1"/>
        <end position="36"/>
    </location>
</feature>
<dbReference type="InterPro" id="IPR039426">
    <property type="entry name" value="TonB-dep_rcpt-like"/>
</dbReference>
<evidence type="ECO:0000256" key="7">
    <source>
        <dbReference type="ARBA" id="ARBA00023065"/>
    </source>
</evidence>